<gene>
    <name evidence="3" type="ORF">BIW11_10211</name>
</gene>
<reference evidence="3 4" key="1">
    <citation type="journal article" date="2017" name="Gigascience">
        <title>Draft genome of the honey bee ectoparasitic mite, Tropilaelaps mercedesae, is shaped by the parasitic life history.</title>
        <authorList>
            <person name="Dong X."/>
            <person name="Armstrong S.D."/>
            <person name="Xia D."/>
            <person name="Makepeace B.L."/>
            <person name="Darby A.C."/>
            <person name="Kadowaki T."/>
        </authorList>
    </citation>
    <scope>NUCLEOTIDE SEQUENCE [LARGE SCALE GENOMIC DNA]</scope>
    <source>
        <strain evidence="3">Wuxi-XJTLU</strain>
    </source>
</reference>
<dbReference type="InterPro" id="IPR057255">
    <property type="entry name" value="2TM_P5A-ATPase"/>
</dbReference>
<keyword evidence="1" id="KW-0812">Transmembrane</keyword>
<proteinExistence type="predicted"/>
<dbReference type="InParanoid" id="A0A1V9XH68"/>
<keyword evidence="4" id="KW-1185">Reference proteome</keyword>
<dbReference type="Pfam" id="PF23143">
    <property type="entry name" value="2TM_P5A-ATPase"/>
    <property type="match status" value="1"/>
</dbReference>
<evidence type="ECO:0000313" key="3">
    <source>
        <dbReference type="EMBL" id="OQR72712.1"/>
    </source>
</evidence>
<keyword evidence="1" id="KW-1133">Transmembrane helix</keyword>
<dbReference type="STRING" id="418985.A0A1V9XH68"/>
<name>A0A1V9XH68_9ACAR</name>
<organism evidence="3 4">
    <name type="scientific">Tropilaelaps mercedesae</name>
    <dbReference type="NCBI Taxonomy" id="418985"/>
    <lineage>
        <taxon>Eukaryota</taxon>
        <taxon>Metazoa</taxon>
        <taxon>Ecdysozoa</taxon>
        <taxon>Arthropoda</taxon>
        <taxon>Chelicerata</taxon>
        <taxon>Arachnida</taxon>
        <taxon>Acari</taxon>
        <taxon>Parasitiformes</taxon>
        <taxon>Mesostigmata</taxon>
        <taxon>Gamasina</taxon>
        <taxon>Dermanyssoidea</taxon>
        <taxon>Laelapidae</taxon>
        <taxon>Tropilaelaps</taxon>
    </lineage>
</organism>
<sequence>MAVDDLVSTVQTFTWRPLLRDGRIWPFGIVYALWASILGPGSEYSLLALPAIFVLQALVWLGVHWSVGVRRILCCSRATPTSANTCLVRPTENNGSAEFVPLCR</sequence>
<dbReference type="AlphaFoldDB" id="A0A1V9XH68"/>
<comment type="caution">
    <text evidence="3">The sequence shown here is derived from an EMBL/GenBank/DDBJ whole genome shotgun (WGS) entry which is preliminary data.</text>
</comment>
<feature type="non-terminal residue" evidence="3">
    <location>
        <position position="104"/>
    </location>
</feature>
<evidence type="ECO:0000256" key="1">
    <source>
        <dbReference type="SAM" id="Phobius"/>
    </source>
</evidence>
<dbReference type="EMBL" id="MNPL01011195">
    <property type="protein sequence ID" value="OQR72712.1"/>
    <property type="molecule type" value="Genomic_DNA"/>
</dbReference>
<evidence type="ECO:0000259" key="2">
    <source>
        <dbReference type="Pfam" id="PF23143"/>
    </source>
</evidence>
<accession>A0A1V9XH68</accession>
<protein>
    <submittedName>
        <fullName evidence="3">Putative cation-transporting ATPase 13A1-like</fullName>
    </submittedName>
</protein>
<feature type="domain" description="P5A-ATPase transmembrane helical hairpin" evidence="2">
    <location>
        <begin position="16"/>
        <end position="78"/>
    </location>
</feature>
<feature type="transmembrane region" description="Helical" evidence="1">
    <location>
        <begin position="47"/>
        <end position="67"/>
    </location>
</feature>
<evidence type="ECO:0000313" key="4">
    <source>
        <dbReference type="Proteomes" id="UP000192247"/>
    </source>
</evidence>
<dbReference type="Proteomes" id="UP000192247">
    <property type="component" value="Unassembled WGS sequence"/>
</dbReference>
<keyword evidence="1" id="KW-0472">Membrane</keyword>